<dbReference type="InterPro" id="IPR001404">
    <property type="entry name" value="Hsp90_fam"/>
</dbReference>
<dbReference type="GO" id="GO:0051082">
    <property type="term" value="F:unfolded protein binding"/>
    <property type="evidence" value="ECO:0007669"/>
    <property type="project" value="InterPro"/>
</dbReference>
<keyword evidence="3" id="KW-0067">ATP-binding</keyword>
<comment type="similarity">
    <text evidence="1">Belongs to the heat shock protein 90 family.</text>
</comment>
<dbReference type="PANTHER" id="PTHR11528">
    <property type="entry name" value="HEAT SHOCK PROTEIN 90 FAMILY MEMBER"/>
    <property type="match status" value="1"/>
</dbReference>
<organism evidence="6 7">
    <name type="scientific">Heracleum sosnowskyi</name>
    <dbReference type="NCBI Taxonomy" id="360622"/>
    <lineage>
        <taxon>Eukaryota</taxon>
        <taxon>Viridiplantae</taxon>
        <taxon>Streptophyta</taxon>
        <taxon>Embryophyta</taxon>
        <taxon>Tracheophyta</taxon>
        <taxon>Spermatophyta</taxon>
        <taxon>Magnoliopsida</taxon>
        <taxon>eudicotyledons</taxon>
        <taxon>Gunneridae</taxon>
        <taxon>Pentapetalae</taxon>
        <taxon>asterids</taxon>
        <taxon>campanulids</taxon>
        <taxon>Apiales</taxon>
        <taxon>Apiaceae</taxon>
        <taxon>Apioideae</taxon>
        <taxon>apioid superclade</taxon>
        <taxon>Tordylieae</taxon>
        <taxon>Tordyliinae</taxon>
        <taxon>Heracleum</taxon>
    </lineage>
</organism>
<dbReference type="Gene3D" id="3.30.565.10">
    <property type="entry name" value="Histidine kinase-like ATPase, C-terminal domain"/>
    <property type="match status" value="1"/>
</dbReference>
<feature type="signal peptide" evidence="5">
    <location>
        <begin position="1"/>
        <end position="19"/>
    </location>
</feature>
<comment type="caution">
    <text evidence="6">The sequence shown here is derived from an EMBL/GenBank/DDBJ whole genome shotgun (WGS) entry which is preliminary data.</text>
</comment>
<evidence type="ECO:0008006" key="8">
    <source>
        <dbReference type="Google" id="ProtNLM"/>
    </source>
</evidence>
<dbReference type="InterPro" id="IPR020575">
    <property type="entry name" value="Hsp90_N"/>
</dbReference>
<evidence type="ECO:0000313" key="6">
    <source>
        <dbReference type="EMBL" id="KAK1368053.1"/>
    </source>
</evidence>
<proteinExistence type="inferred from homology"/>
<dbReference type="InterPro" id="IPR036890">
    <property type="entry name" value="HATPase_C_sf"/>
</dbReference>
<evidence type="ECO:0000313" key="7">
    <source>
        <dbReference type="Proteomes" id="UP001237642"/>
    </source>
</evidence>
<dbReference type="PRINTS" id="PR00775">
    <property type="entry name" value="HEATSHOCK90"/>
</dbReference>
<evidence type="ECO:0000256" key="4">
    <source>
        <dbReference type="ARBA" id="ARBA00023186"/>
    </source>
</evidence>
<name>A0AAD8HKQ7_9APIA</name>
<dbReference type="Proteomes" id="UP001237642">
    <property type="component" value="Unassembled WGS sequence"/>
</dbReference>
<evidence type="ECO:0000256" key="2">
    <source>
        <dbReference type="ARBA" id="ARBA00022741"/>
    </source>
</evidence>
<dbReference type="EMBL" id="JAUIZM010000008">
    <property type="protein sequence ID" value="KAK1368053.1"/>
    <property type="molecule type" value="Genomic_DNA"/>
</dbReference>
<keyword evidence="5" id="KW-0732">Signal</keyword>
<feature type="chain" id="PRO_5041964793" description="Heat shock protein 90" evidence="5">
    <location>
        <begin position="20"/>
        <end position="199"/>
    </location>
</feature>
<dbReference type="GO" id="GO:0016887">
    <property type="term" value="F:ATP hydrolysis activity"/>
    <property type="evidence" value="ECO:0007669"/>
    <property type="project" value="InterPro"/>
</dbReference>
<accession>A0AAD8HKQ7</accession>
<evidence type="ECO:0000256" key="5">
    <source>
        <dbReference type="SAM" id="SignalP"/>
    </source>
</evidence>
<protein>
    <recommendedName>
        <fullName evidence="8">Heat shock protein 90</fullName>
    </recommendedName>
</protein>
<dbReference type="AlphaFoldDB" id="A0AAD8HKQ7"/>
<evidence type="ECO:0000256" key="3">
    <source>
        <dbReference type="ARBA" id="ARBA00022840"/>
    </source>
</evidence>
<dbReference type="GO" id="GO:0140662">
    <property type="term" value="F:ATP-dependent protein folding chaperone"/>
    <property type="evidence" value="ECO:0007669"/>
    <property type="project" value="InterPro"/>
</dbReference>
<sequence>MCNVLEACSLLFSLHFLLTARIGGKSTVKDFKLAAEACLPIINAILADVRNKKYPQKCFLNIDLPTDVLNHKCIIDDKSSAFVEKMQTNGDLNLIGQFGVGFYSVYLVADYVEVISKYNDDKQYVWESKVDGAFAISEDTWNEPLGRGTEIRLHLREEAGEYAEESKLKCCSAKLQCCLKRQKTAVLFEKLRGMHRIIW</sequence>
<keyword evidence="2" id="KW-0547">Nucleotide-binding</keyword>
<keyword evidence="7" id="KW-1185">Reference proteome</keyword>
<dbReference type="SUPFAM" id="SSF55874">
    <property type="entry name" value="ATPase domain of HSP90 chaperone/DNA topoisomerase II/histidine kinase"/>
    <property type="match status" value="1"/>
</dbReference>
<evidence type="ECO:0000256" key="1">
    <source>
        <dbReference type="ARBA" id="ARBA00008239"/>
    </source>
</evidence>
<keyword evidence="4" id="KW-0143">Chaperone</keyword>
<reference evidence="6" key="1">
    <citation type="submission" date="2023-02" db="EMBL/GenBank/DDBJ databases">
        <title>Genome of toxic invasive species Heracleum sosnowskyi carries increased number of genes despite the absence of recent whole-genome duplications.</title>
        <authorList>
            <person name="Schelkunov M."/>
            <person name="Shtratnikova V."/>
            <person name="Makarenko M."/>
            <person name="Klepikova A."/>
            <person name="Omelchenko D."/>
            <person name="Novikova G."/>
            <person name="Obukhova E."/>
            <person name="Bogdanov V."/>
            <person name="Penin A."/>
            <person name="Logacheva M."/>
        </authorList>
    </citation>
    <scope>NUCLEOTIDE SEQUENCE</scope>
    <source>
        <strain evidence="6">Hsosn_3</strain>
        <tissue evidence="6">Leaf</tissue>
    </source>
</reference>
<reference evidence="6" key="2">
    <citation type="submission" date="2023-05" db="EMBL/GenBank/DDBJ databases">
        <authorList>
            <person name="Schelkunov M.I."/>
        </authorList>
    </citation>
    <scope>NUCLEOTIDE SEQUENCE</scope>
    <source>
        <strain evidence="6">Hsosn_3</strain>
        <tissue evidence="6">Leaf</tissue>
    </source>
</reference>
<gene>
    <name evidence="6" type="ORF">POM88_034145</name>
</gene>
<dbReference type="GO" id="GO:0005524">
    <property type="term" value="F:ATP binding"/>
    <property type="evidence" value="ECO:0007669"/>
    <property type="project" value="UniProtKB-KW"/>
</dbReference>